<protein>
    <submittedName>
        <fullName evidence="1">Uncharacterized protein</fullName>
    </submittedName>
</protein>
<keyword evidence="2" id="KW-1185">Reference proteome</keyword>
<sequence length="268" mass="32002">MGDFIARQLPDHDIQLLFHRRVYERVGQFAELRYVHDYDYALRALLAGCSMAFLVGEKLLGYRLHGSNTIREKPLAAIEENMQLLLGWLPALSPVLDERRLFGLERQLKDLYRYTREEWLTAVHEHLQAREGELLPLIADRERWITERDHWIAERDQIITGQQGLLAQQQQWLADRDQWITDRDGWLAERDAVIRLHTEQLEQHARWVADRDQWITDRDGWLAERDALIRQLQQQRQELLDSRAFRLGQALLNPLRWCRQRFMEVSHA</sequence>
<gene>
    <name evidence="1" type="ORF">HZT40_00825</name>
</gene>
<organism evidence="1 2">
    <name type="scientific">Candidatus Thiothrix singaporensis</name>
    <dbReference type="NCBI Taxonomy" id="2799669"/>
    <lineage>
        <taxon>Bacteria</taxon>
        <taxon>Pseudomonadati</taxon>
        <taxon>Pseudomonadota</taxon>
        <taxon>Gammaproteobacteria</taxon>
        <taxon>Thiotrichales</taxon>
        <taxon>Thiotrichaceae</taxon>
        <taxon>Thiothrix</taxon>
    </lineage>
</organism>
<evidence type="ECO:0000313" key="2">
    <source>
        <dbReference type="Proteomes" id="UP000510621"/>
    </source>
</evidence>
<dbReference type="AlphaFoldDB" id="A0A7L6AMR1"/>
<reference evidence="1" key="1">
    <citation type="submission" date="2020-06" db="EMBL/GenBank/DDBJ databases">
        <title>Analysis procedures for assessing recovery of high quality, complete, closed genomes from Nanopore long read metagenome sequencing.</title>
        <authorList>
            <person name="Bessarab I."/>
            <person name="Arumugam K."/>
            <person name="Haryono M."/>
            <person name="Liu X."/>
            <person name="Roy S."/>
            <person name="Zuniga-Montanez R.E."/>
            <person name="Qiu G."/>
            <person name="Drautz-Moses D.I."/>
            <person name="Law Y.Y."/>
            <person name="Wuertz S."/>
            <person name="Lauro F.M."/>
            <person name="Huson D.H."/>
            <person name="Williams R.B."/>
        </authorList>
    </citation>
    <scope>NUCLEOTIDE SEQUENCE [LARGE SCALE GENOMIC DNA]</scope>
    <source>
        <strain evidence="1">SSD2</strain>
    </source>
</reference>
<name>A0A7L6AMR1_9GAMM</name>
<dbReference type="EMBL" id="CP059265">
    <property type="protein sequence ID" value="QLQ30397.1"/>
    <property type="molecule type" value="Genomic_DNA"/>
</dbReference>
<dbReference type="SUPFAM" id="SSF53448">
    <property type="entry name" value="Nucleotide-diphospho-sugar transferases"/>
    <property type="match status" value="1"/>
</dbReference>
<accession>A0A7L6AMR1</accession>
<evidence type="ECO:0000313" key="1">
    <source>
        <dbReference type="EMBL" id="QLQ30397.1"/>
    </source>
</evidence>
<dbReference type="Gene3D" id="3.90.550.10">
    <property type="entry name" value="Spore Coat Polysaccharide Biosynthesis Protein SpsA, Chain A"/>
    <property type="match status" value="1"/>
</dbReference>
<dbReference type="Proteomes" id="UP000510621">
    <property type="component" value="Chromosome"/>
</dbReference>
<dbReference type="KEGG" id="this:HZT40_00825"/>
<proteinExistence type="predicted"/>
<dbReference type="InterPro" id="IPR029044">
    <property type="entry name" value="Nucleotide-diphossugar_trans"/>
</dbReference>